<dbReference type="GO" id="GO:0005524">
    <property type="term" value="F:ATP binding"/>
    <property type="evidence" value="ECO:0007669"/>
    <property type="project" value="UniProtKB-KW"/>
</dbReference>
<evidence type="ECO:0000256" key="3">
    <source>
        <dbReference type="ARBA" id="ARBA00011354"/>
    </source>
</evidence>
<comment type="caution">
    <text evidence="20">The sequence shown here is derived from an EMBL/GenBank/DDBJ whole genome shotgun (WGS) entry which is preliminary data.</text>
</comment>
<dbReference type="PANTHER" id="PTHR43407:SF1">
    <property type="entry name" value="LENGSIN"/>
    <property type="match status" value="1"/>
</dbReference>
<feature type="binding site" evidence="11">
    <location>
        <position position="331"/>
    </location>
    <ligand>
        <name>L-glutamate</name>
        <dbReference type="ChEBI" id="CHEBI:29985"/>
    </ligand>
</feature>
<dbReference type="GO" id="GO:0046872">
    <property type="term" value="F:metal ion binding"/>
    <property type="evidence" value="ECO:0007669"/>
    <property type="project" value="UniProtKB-KW"/>
</dbReference>
<feature type="binding site" evidence="12">
    <location>
        <begin position="274"/>
        <end position="276"/>
    </location>
    <ligand>
        <name>ATP</name>
        <dbReference type="ChEBI" id="CHEBI:30616"/>
    </ligand>
</feature>
<keyword evidence="8 12" id="KW-0547">Nucleotide-binding</keyword>
<feature type="domain" description="GS beta-grasp" evidence="18">
    <location>
        <begin position="15"/>
        <end position="99"/>
    </location>
</feature>
<dbReference type="InterPro" id="IPR008146">
    <property type="entry name" value="Gln_synth_cat_dom"/>
</dbReference>
<feature type="binding site" evidence="13">
    <location>
        <position position="134"/>
    </location>
    <ligand>
        <name>Mg(2+)</name>
        <dbReference type="ChEBI" id="CHEBI:18420"/>
        <label>1</label>
    </ligand>
</feature>
<dbReference type="Proteomes" id="UP000490386">
    <property type="component" value="Unassembled WGS sequence"/>
</dbReference>
<evidence type="ECO:0000256" key="6">
    <source>
        <dbReference type="ARBA" id="ARBA00022490"/>
    </source>
</evidence>
<feature type="binding site" evidence="12">
    <location>
        <position position="210"/>
    </location>
    <ligand>
        <name>ATP</name>
        <dbReference type="ChEBI" id="CHEBI:30616"/>
    </ligand>
</feature>
<feature type="binding site" evidence="12">
    <location>
        <position position="343"/>
    </location>
    <ligand>
        <name>ATP</name>
        <dbReference type="ChEBI" id="CHEBI:30616"/>
    </ligand>
</feature>
<evidence type="ECO:0000256" key="2">
    <source>
        <dbReference type="ARBA" id="ARBA00009897"/>
    </source>
</evidence>
<feature type="binding site" evidence="11">
    <location>
        <begin position="267"/>
        <end position="268"/>
    </location>
    <ligand>
        <name>L-glutamate</name>
        <dbReference type="ChEBI" id="CHEBI:29985"/>
    </ligand>
</feature>
<feature type="binding site" evidence="13">
    <location>
        <position position="362"/>
    </location>
    <ligand>
        <name>Mg(2+)</name>
        <dbReference type="ChEBI" id="CHEBI:18420"/>
        <label>1</label>
    </ligand>
</feature>
<evidence type="ECO:0000256" key="7">
    <source>
        <dbReference type="ARBA" id="ARBA00022598"/>
    </source>
</evidence>
<feature type="binding site" evidence="13">
    <location>
        <position position="223"/>
    </location>
    <ligand>
        <name>Mg(2+)</name>
        <dbReference type="ChEBI" id="CHEBI:18420"/>
        <label>1</label>
    </ligand>
</feature>
<dbReference type="Pfam" id="PF00120">
    <property type="entry name" value="Gln-synt_C"/>
    <property type="match status" value="1"/>
</dbReference>
<dbReference type="PROSITE" id="PS00181">
    <property type="entry name" value="GLNA_ATP"/>
    <property type="match status" value="1"/>
</dbReference>
<dbReference type="InterPro" id="IPR008147">
    <property type="entry name" value="Gln_synt_N"/>
</dbReference>
<dbReference type="Gene3D" id="3.10.20.70">
    <property type="entry name" value="Glutamine synthetase, N-terminal domain"/>
    <property type="match status" value="1"/>
</dbReference>
<dbReference type="InterPro" id="IPR027303">
    <property type="entry name" value="Gln_synth_gly_rich_site"/>
</dbReference>
<dbReference type="GO" id="GO:0005737">
    <property type="term" value="C:cytoplasm"/>
    <property type="evidence" value="ECO:0007669"/>
    <property type="project" value="UniProtKB-SubCell"/>
</dbReference>
<dbReference type="RefSeq" id="WP_104312035.1">
    <property type="nucleotide sequence ID" value="NZ_CANKVH010000002.1"/>
</dbReference>
<dbReference type="GO" id="GO:0019740">
    <property type="term" value="P:nitrogen utilization"/>
    <property type="evidence" value="ECO:0007669"/>
    <property type="project" value="TreeGrafter"/>
</dbReference>
<dbReference type="OrthoDB" id="9807095at2"/>
<dbReference type="InterPro" id="IPR014746">
    <property type="entry name" value="Gln_synth/guanido_kin_cat_dom"/>
</dbReference>
<dbReference type="PANTHER" id="PTHR43407">
    <property type="entry name" value="GLUTAMINE SYNTHETASE"/>
    <property type="match status" value="1"/>
</dbReference>
<evidence type="ECO:0000256" key="17">
    <source>
        <dbReference type="RuleBase" id="RU004356"/>
    </source>
</evidence>
<dbReference type="InterPro" id="IPR036651">
    <property type="entry name" value="Gln_synt_N_sf"/>
</dbReference>
<reference evidence="20 21" key="1">
    <citation type="submission" date="2019-09" db="EMBL/GenBank/DDBJ databases">
        <title>Phylogeny of genus Pseudoclavibacter and closely related genus.</title>
        <authorList>
            <person name="Li Y."/>
        </authorList>
    </citation>
    <scope>NUCLEOTIDE SEQUENCE [LARGE SCALE GENOMIC DNA]</scope>
    <source>
        <strain evidence="20 21">THG-MD12</strain>
    </source>
</reference>
<evidence type="ECO:0000256" key="15">
    <source>
        <dbReference type="PROSITE-ProRule" id="PRU01330"/>
    </source>
</evidence>
<dbReference type="SUPFAM" id="SSF55931">
    <property type="entry name" value="Glutamine synthetase/guanido kinase"/>
    <property type="match status" value="1"/>
</dbReference>
<keyword evidence="6" id="KW-0963">Cytoplasm</keyword>
<dbReference type="GO" id="GO:0004356">
    <property type="term" value="F:glutamine synthetase activity"/>
    <property type="evidence" value="ECO:0007669"/>
    <property type="project" value="UniProtKB-EC"/>
</dbReference>
<evidence type="ECO:0000256" key="4">
    <source>
        <dbReference type="ARBA" id="ARBA00012937"/>
    </source>
</evidence>
<dbReference type="InterPro" id="IPR027302">
    <property type="entry name" value="Gln_synth_N_conserv_site"/>
</dbReference>
<evidence type="ECO:0000256" key="11">
    <source>
        <dbReference type="PIRSR" id="PIRSR604809-1"/>
    </source>
</evidence>
<evidence type="ECO:0000256" key="16">
    <source>
        <dbReference type="RuleBase" id="RU000384"/>
    </source>
</evidence>
<comment type="subcellular location">
    <subcellularLocation>
        <location evidence="1">Cytoplasm</location>
    </subcellularLocation>
</comment>
<organism evidence="20 21">
    <name type="scientific">Pseudoclavibacter terrae</name>
    <dbReference type="NCBI Taxonomy" id="1530195"/>
    <lineage>
        <taxon>Bacteria</taxon>
        <taxon>Bacillati</taxon>
        <taxon>Actinomycetota</taxon>
        <taxon>Actinomycetes</taxon>
        <taxon>Micrococcales</taxon>
        <taxon>Microbacteriaceae</taxon>
        <taxon>Pseudoclavibacter</taxon>
    </lineage>
</organism>
<evidence type="ECO:0000256" key="9">
    <source>
        <dbReference type="ARBA" id="ARBA00022840"/>
    </source>
</evidence>
<feature type="modified residue" description="O-AMP-tyrosine" evidence="14">
    <location>
        <position position="402"/>
    </location>
</feature>
<dbReference type="FunFam" id="3.30.590.10:FF:000001">
    <property type="entry name" value="Glutamine synthetase"/>
    <property type="match status" value="1"/>
</dbReference>
<dbReference type="PROSITE" id="PS51986">
    <property type="entry name" value="GS_BETA_GRASP"/>
    <property type="match status" value="1"/>
</dbReference>
<feature type="binding site" evidence="11">
    <location>
        <position position="343"/>
    </location>
    <ligand>
        <name>L-glutamate</name>
        <dbReference type="ChEBI" id="CHEBI:29985"/>
    </ligand>
</feature>
<dbReference type="EC" id="6.3.1.2" evidence="4 17"/>
<dbReference type="InterPro" id="IPR004809">
    <property type="entry name" value="Gln_synth_I"/>
</dbReference>
<comment type="catalytic activity">
    <reaction evidence="10 17">
        <text>L-glutamate + NH4(+) + ATP = L-glutamine + ADP + phosphate + H(+)</text>
        <dbReference type="Rhea" id="RHEA:16169"/>
        <dbReference type="ChEBI" id="CHEBI:15378"/>
        <dbReference type="ChEBI" id="CHEBI:28938"/>
        <dbReference type="ChEBI" id="CHEBI:29985"/>
        <dbReference type="ChEBI" id="CHEBI:30616"/>
        <dbReference type="ChEBI" id="CHEBI:43474"/>
        <dbReference type="ChEBI" id="CHEBI:58359"/>
        <dbReference type="ChEBI" id="CHEBI:456216"/>
        <dbReference type="EC" id="6.3.1.2"/>
    </reaction>
</comment>
<feature type="binding site" evidence="12">
    <location>
        <begin position="226"/>
        <end position="228"/>
    </location>
    <ligand>
        <name>ATP</name>
        <dbReference type="ChEBI" id="CHEBI:30616"/>
    </ligand>
</feature>
<keyword evidence="7 17" id="KW-0436">Ligase</keyword>
<keyword evidence="21" id="KW-1185">Reference proteome</keyword>
<name>A0A7J5B3E8_9MICO</name>
<comment type="similarity">
    <text evidence="2 15 16">Belongs to the glutamine synthetase family.</text>
</comment>
<dbReference type="Pfam" id="PF03951">
    <property type="entry name" value="Gln-synt_N"/>
    <property type="match status" value="1"/>
</dbReference>
<keyword evidence="13" id="KW-0460">Magnesium</keyword>
<dbReference type="NCBIfam" id="TIGR00653">
    <property type="entry name" value="GlnA"/>
    <property type="match status" value="1"/>
</dbReference>
<evidence type="ECO:0000259" key="18">
    <source>
        <dbReference type="PROSITE" id="PS51986"/>
    </source>
</evidence>
<evidence type="ECO:0000313" key="20">
    <source>
        <dbReference type="EMBL" id="KAB1638546.1"/>
    </source>
</evidence>
<comment type="subunit">
    <text evidence="3">Oligomer of 12 subunits arranged in the form of two hexagons.</text>
</comment>
<keyword evidence="14" id="KW-0597">Phosphoprotein</keyword>
<keyword evidence="13" id="KW-0479">Metal-binding</keyword>
<dbReference type="GO" id="GO:0016020">
    <property type="term" value="C:membrane"/>
    <property type="evidence" value="ECO:0007669"/>
    <property type="project" value="TreeGrafter"/>
</dbReference>
<feature type="domain" description="GS catalytic" evidence="19">
    <location>
        <begin position="107"/>
        <end position="474"/>
    </location>
</feature>
<dbReference type="PROSITE" id="PS51987">
    <property type="entry name" value="GS_CATALYTIC"/>
    <property type="match status" value="1"/>
</dbReference>
<proteinExistence type="inferred from homology"/>
<evidence type="ECO:0000256" key="1">
    <source>
        <dbReference type="ARBA" id="ARBA00004496"/>
    </source>
</evidence>
<feature type="binding site" evidence="13">
    <location>
        <position position="272"/>
    </location>
    <ligand>
        <name>Mg(2+)</name>
        <dbReference type="ChEBI" id="CHEBI:18420"/>
        <label>1</label>
    </ligand>
</feature>
<feature type="binding site" evidence="11">
    <location>
        <position position="364"/>
    </location>
    <ligand>
        <name>L-glutamate</name>
        <dbReference type="ChEBI" id="CHEBI:29985"/>
    </ligand>
</feature>
<dbReference type="SUPFAM" id="SSF54368">
    <property type="entry name" value="Glutamine synthetase, N-terminal domain"/>
    <property type="match status" value="1"/>
</dbReference>
<feature type="binding site" evidence="13">
    <location>
        <position position="215"/>
    </location>
    <ligand>
        <name>Mg(2+)</name>
        <dbReference type="ChEBI" id="CHEBI:18420"/>
        <label>1</label>
    </ligand>
</feature>
<feature type="binding site" evidence="12">
    <location>
        <position position="357"/>
    </location>
    <ligand>
        <name>ATP</name>
        <dbReference type="ChEBI" id="CHEBI:30616"/>
    </ligand>
</feature>
<feature type="binding site" evidence="13">
    <location>
        <position position="132"/>
    </location>
    <ligand>
        <name>Mg(2+)</name>
        <dbReference type="ChEBI" id="CHEBI:18420"/>
        <label>1</label>
    </ligand>
</feature>
<feature type="binding site" evidence="11">
    <location>
        <position position="325"/>
    </location>
    <ligand>
        <name>L-glutamate</name>
        <dbReference type="ChEBI" id="CHEBI:29985"/>
    </ligand>
</feature>
<dbReference type="Gene3D" id="3.30.590.10">
    <property type="entry name" value="Glutamine synthetase/guanido kinase, catalytic domain"/>
    <property type="match status" value="1"/>
</dbReference>
<evidence type="ECO:0000256" key="5">
    <source>
        <dbReference type="ARBA" id="ARBA00021364"/>
    </source>
</evidence>
<evidence type="ECO:0000256" key="14">
    <source>
        <dbReference type="PIRSR" id="PIRSR604809-50"/>
    </source>
</evidence>
<evidence type="ECO:0000256" key="8">
    <source>
        <dbReference type="ARBA" id="ARBA00022741"/>
    </source>
</evidence>
<dbReference type="SMART" id="SM01230">
    <property type="entry name" value="Gln-synt_C"/>
    <property type="match status" value="1"/>
</dbReference>
<evidence type="ECO:0000259" key="19">
    <source>
        <dbReference type="PROSITE" id="PS51987"/>
    </source>
</evidence>
<protein>
    <recommendedName>
        <fullName evidence="5 17">Glutamine synthetase</fullName>
        <ecNumber evidence="4 17">6.3.1.2</ecNumber>
    </recommendedName>
</protein>
<dbReference type="GO" id="GO:0006542">
    <property type="term" value="P:glutamine biosynthetic process"/>
    <property type="evidence" value="ECO:0007669"/>
    <property type="project" value="InterPro"/>
</dbReference>
<gene>
    <name evidence="20" type="primary">glnA</name>
    <name evidence="20" type="ORF">F8O03_09190</name>
</gene>
<dbReference type="EMBL" id="WBJX01000002">
    <property type="protein sequence ID" value="KAB1638546.1"/>
    <property type="molecule type" value="Genomic_DNA"/>
</dbReference>
<keyword evidence="9 12" id="KW-0067">ATP-binding</keyword>
<dbReference type="PROSITE" id="PS00180">
    <property type="entry name" value="GLNA_1"/>
    <property type="match status" value="1"/>
</dbReference>
<evidence type="ECO:0000313" key="21">
    <source>
        <dbReference type="Proteomes" id="UP000490386"/>
    </source>
</evidence>
<comment type="cofactor">
    <cofactor evidence="13">
        <name>Mg(2+)</name>
        <dbReference type="ChEBI" id="CHEBI:18420"/>
    </cofactor>
    <text evidence="13">Binds 2 Mg(2+) ions per subunit.</text>
</comment>
<evidence type="ECO:0000256" key="12">
    <source>
        <dbReference type="PIRSR" id="PIRSR604809-2"/>
    </source>
</evidence>
<evidence type="ECO:0000256" key="10">
    <source>
        <dbReference type="ARBA" id="ARBA00049436"/>
    </source>
</evidence>
<accession>A0A7J5B3E8</accession>
<dbReference type="AlphaFoldDB" id="A0A7J5B3E8"/>
<evidence type="ECO:0000256" key="13">
    <source>
        <dbReference type="PIRSR" id="PIRSR604809-3"/>
    </source>
</evidence>
<sequence>MFKEPSEVLAYITDNDVKFLDIRFTDLPGVQQHFNIPASTVDEEFFSVGQLFDGSSIRGFASIHESDMQLIPDVTTAYLDPFREAKTLIMVFDIYNPRTGEIYHRDPRQVAKKAVDYLSSTGIADTAFFAPEAEFYIFDDVRYSVTSNQSFYSVDSEEGAWNSGREEEGGNLGNKTPFKGGYFPVSPVDKTADLRDDITLKLIEAGFILERSHHEVGTGGQQEINYRFDTMVSAADDILKFKYIVKNTAEQWGKSATFMPKPLYNDNGSGMHTHQSLWKDGEPLFYDEAGYGSLSDTARWYIGGLLAHANSLAAFTNPTTNSYHRLVKGFEAPINLVYSAGNRSAAIRIPITGSNPKAKRIEFRAPDASANPYLAFAAQLMAGLDGIQNRIEPHEPVDKDLYELPPEEAKSIPQLATSLPEALAALEADHEYLTKGNVFTPELIENWINYKTVNEVQPLAQRPHPYEFELYYGV</sequence>